<dbReference type="Proteomes" id="UP000826195">
    <property type="component" value="Unassembled WGS sequence"/>
</dbReference>
<name>A0AAV7II82_COTGL</name>
<keyword evidence="2" id="KW-1185">Reference proteome</keyword>
<evidence type="ECO:0000313" key="1">
    <source>
        <dbReference type="EMBL" id="KAH0552151.1"/>
    </source>
</evidence>
<organism evidence="1 2">
    <name type="scientific">Cotesia glomerata</name>
    <name type="common">Lepidopteran parasitic wasp</name>
    <name type="synonym">Apanteles glomeratus</name>
    <dbReference type="NCBI Taxonomy" id="32391"/>
    <lineage>
        <taxon>Eukaryota</taxon>
        <taxon>Metazoa</taxon>
        <taxon>Ecdysozoa</taxon>
        <taxon>Arthropoda</taxon>
        <taxon>Hexapoda</taxon>
        <taxon>Insecta</taxon>
        <taxon>Pterygota</taxon>
        <taxon>Neoptera</taxon>
        <taxon>Endopterygota</taxon>
        <taxon>Hymenoptera</taxon>
        <taxon>Apocrita</taxon>
        <taxon>Ichneumonoidea</taxon>
        <taxon>Braconidae</taxon>
        <taxon>Microgastrinae</taxon>
        <taxon>Cotesia</taxon>
    </lineage>
</organism>
<protein>
    <submittedName>
        <fullName evidence="1">Uncharacterized protein</fullName>
    </submittedName>
</protein>
<comment type="caution">
    <text evidence="1">The sequence shown here is derived from an EMBL/GenBank/DDBJ whole genome shotgun (WGS) entry which is preliminary data.</text>
</comment>
<reference evidence="1 2" key="1">
    <citation type="journal article" date="2021" name="J. Hered.">
        <title>A chromosome-level genome assembly of the parasitoid wasp, Cotesia glomerata (Hymenoptera: Braconidae).</title>
        <authorList>
            <person name="Pinto B.J."/>
            <person name="Weis J.J."/>
            <person name="Gamble T."/>
            <person name="Ode P.J."/>
            <person name="Paul R."/>
            <person name="Zaspel J.M."/>
        </authorList>
    </citation>
    <scope>NUCLEOTIDE SEQUENCE [LARGE SCALE GENOMIC DNA]</scope>
    <source>
        <strain evidence="1">CgM1</strain>
    </source>
</reference>
<dbReference type="AlphaFoldDB" id="A0AAV7II82"/>
<evidence type="ECO:0000313" key="2">
    <source>
        <dbReference type="Proteomes" id="UP000826195"/>
    </source>
</evidence>
<proteinExistence type="predicted"/>
<dbReference type="EMBL" id="JAHXZJ010001492">
    <property type="protein sequence ID" value="KAH0552151.1"/>
    <property type="molecule type" value="Genomic_DNA"/>
</dbReference>
<sequence length="130" mass="14822">MKEENCPDPMELLQNELNLIKGESNFHFNNMSKIMEEEFYHNKTCLYQFTGAIKSDNSMDLPSLLGFDPAGIAIWPANSPVLEFIINFGSCFPIKSHRTSKESVKKLMACINANSELYQCPEGFKRMAFN</sequence>
<gene>
    <name evidence="1" type="ORF">KQX54_006240</name>
</gene>
<accession>A0AAV7II82</accession>